<evidence type="ECO:0000256" key="6">
    <source>
        <dbReference type="PIRSR" id="PIRSR634603-3"/>
    </source>
</evidence>
<proteinExistence type="inferred from homology"/>
<sequence length="337" mass="36107">MPRLSLSVTTDALRLAQPFRISGYVFETADVLVVELDDGTYRGRGEAAGVYYMGDDLPHMREAIEGARKAIEAGPTREALRALLPPGGARNAVDAALWELEAARTGQPVWRLAGLEAAPRPIVTTFTISADEPEAMASVARGYRAARSIKVKLTGELELDLRRVAAIRVARPDVWLGVDGNQGFARADLDALVRGLGEHRVALLEQPLKRGEEGLLDGYRSAVPIAGDESLLSLDDLTQAKGRFDVVNIKLDKCGGLTEGLMMAAEARRQGLGVMVGTMIGTSLATAPGFVLGQLADLVDLDGPTFLADDRTPSVTYTDGTLFVRPEVWGTREAAAR</sequence>
<dbReference type="InterPro" id="IPR029017">
    <property type="entry name" value="Enolase-like_N"/>
</dbReference>
<dbReference type="SUPFAM" id="SSF51604">
    <property type="entry name" value="Enolase C-terminal domain-like"/>
    <property type="match status" value="1"/>
</dbReference>
<dbReference type="EC" id="5.1.1.-" evidence="7"/>
<dbReference type="InterPro" id="IPR036849">
    <property type="entry name" value="Enolase-like_C_sf"/>
</dbReference>
<dbReference type="Proteomes" id="UP000546200">
    <property type="component" value="Unassembled WGS sequence"/>
</dbReference>
<dbReference type="EMBL" id="JACIJK010000007">
    <property type="protein sequence ID" value="MBB5715610.1"/>
    <property type="molecule type" value="Genomic_DNA"/>
</dbReference>
<dbReference type="GO" id="GO:0016855">
    <property type="term" value="F:racemase and epimerase activity, acting on amino acids and derivatives"/>
    <property type="evidence" value="ECO:0007669"/>
    <property type="project" value="UniProtKB-UniRule"/>
</dbReference>
<dbReference type="PROSITE" id="PS00909">
    <property type="entry name" value="MR_MLE_2"/>
    <property type="match status" value="1"/>
</dbReference>
<feature type="active site" description="Proton acceptor; specific for (R)-substrate epimerization" evidence="5">
    <location>
        <position position="152"/>
    </location>
</feature>
<organism evidence="9 10">
    <name type="scientific">Sphingomonas aerophila</name>
    <dbReference type="NCBI Taxonomy" id="1344948"/>
    <lineage>
        <taxon>Bacteria</taxon>
        <taxon>Pseudomonadati</taxon>
        <taxon>Pseudomonadota</taxon>
        <taxon>Alphaproteobacteria</taxon>
        <taxon>Sphingomonadales</taxon>
        <taxon>Sphingomonadaceae</taxon>
        <taxon>Sphingomonas</taxon>
    </lineage>
</organism>
<evidence type="ECO:0000256" key="5">
    <source>
        <dbReference type="PIRSR" id="PIRSR634603-1"/>
    </source>
</evidence>
<dbReference type="SMART" id="SM00922">
    <property type="entry name" value="MR_MLE"/>
    <property type="match status" value="1"/>
</dbReference>
<evidence type="ECO:0000256" key="3">
    <source>
        <dbReference type="ARBA" id="ARBA00022842"/>
    </source>
</evidence>
<dbReference type="Gene3D" id="3.30.390.10">
    <property type="entry name" value="Enolase-like, N-terminal domain"/>
    <property type="match status" value="1"/>
</dbReference>
<dbReference type="Gene3D" id="3.20.20.120">
    <property type="entry name" value="Enolase-like C-terminal domain"/>
    <property type="match status" value="1"/>
</dbReference>
<evidence type="ECO:0000259" key="8">
    <source>
        <dbReference type="SMART" id="SM00922"/>
    </source>
</evidence>
<evidence type="ECO:0000313" key="10">
    <source>
        <dbReference type="Proteomes" id="UP000546200"/>
    </source>
</evidence>
<dbReference type="GO" id="GO:0009063">
    <property type="term" value="P:amino acid catabolic process"/>
    <property type="evidence" value="ECO:0007669"/>
    <property type="project" value="InterPro"/>
</dbReference>
<gene>
    <name evidence="9" type="ORF">FHS94_002465</name>
</gene>
<evidence type="ECO:0000256" key="4">
    <source>
        <dbReference type="ARBA" id="ARBA00023235"/>
    </source>
</evidence>
<evidence type="ECO:0000256" key="2">
    <source>
        <dbReference type="ARBA" id="ARBA00022723"/>
    </source>
</evidence>
<dbReference type="InterPro" id="IPR029065">
    <property type="entry name" value="Enolase_C-like"/>
</dbReference>
<comment type="cofactor">
    <cofactor evidence="6 7">
        <name>Mg(2+)</name>
        <dbReference type="ChEBI" id="CHEBI:18420"/>
    </cofactor>
    <text evidence="6 7">Binds 1 Mg(2+) ion per subunit.</text>
</comment>
<name>A0A7W9EUX1_9SPHN</name>
<dbReference type="InterPro" id="IPR018110">
    <property type="entry name" value="Mandel_Rmase/mucon_lact_enz_CS"/>
</dbReference>
<dbReference type="PANTHER" id="PTHR48073">
    <property type="entry name" value="O-SUCCINYLBENZOATE SYNTHASE-RELATED"/>
    <property type="match status" value="1"/>
</dbReference>
<dbReference type="RefSeq" id="WP_184058109.1">
    <property type="nucleotide sequence ID" value="NZ_JACIJK010000007.1"/>
</dbReference>
<dbReference type="PANTHER" id="PTHR48073:SF2">
    <property type="entry name" value="O-SUCCINYLBENZOATE SYNTHASE"/>
    <property type="match status" value="1"/>
</dbReference>
<reference evidence="9 10" key="1">
    <citation type="submission" date="2020-08" db="EMBL/GenBank/DDBJ databases">
        <title>Genomic Encyclopedia of Type Strains, Phase IV (KMG-IV): sequencing the most valuable type-strain genomes for metagenomic binning, comparative biology and taxonomic classification.</title>
        <authorList>
            <person name="Goeker M."/>
        </authorList>
    </citation>
    <scope>NUCLEOTIDE SEQUENCE [LARGE SCALE GENOMIC DNA]</scope>
    <source>
        <strain evidence="9 10">DSM 100044</strain>
    </source>
</reference>
<dbReference type="AlphaFoldDB" id="A0A7W9EUX1"/>
<dbReference type="InterPro" id="IPR034603">
    <property type="entry name" value="Dipeptide_epimerase"/>
</dbReference>
<feature type="binding site" evidence="6">
    <location>
        <position position="205"/>
    </location>
    <ligand>
        <name>Mg(2+)</name>
        <dbReference type="ChEBI" id="CHEBI:18420"/>
    </ligand>
</feature>
<protein>
    <recommendedName>
        <fullName evidence="7">Dipeptide epimerase</fullName>
        <ecNumber evidence="7">5.1.1.-</ecNumber>
    </recommendedName>
</protein>
<feature type="domain" description="Mandelate racemase/muconate lactonizing enzyme C-terminal" evidence="8">
    <location>
        <begin position="133"/>
        <end position="226"/>
    </location>
</feature>
<dbReference type="Pfam" id="PF13378">
    <property type="entry name" value="MR_MLE_C"/>
    <property type="match status" value="1"/>
</dbReference>
<dbReference type="SFLD" id="SFLDS00001">
    <property type="entry name" value="Enolase"/>
    <property type="match status" value="1"/>
</dbReference>
<feature type="binding site" evidence="6">
    <location>
        <position position="179"/>
    </location>
    <ligand>
        <name>Mg(2+)</name>
        <dbReference type="ChEBI" id="CHEBI:18420"/>
    </ligand>
</feature>
<feature type="active site" description="Proton acceptor; specific for (S)-substrate epimerization" evidence="5">
    <location>
        <position position="250"/>
    </location>
</feature>
<comment type="caution">
    <text evidence="9">The sequence shown here is derived from an EMBL/GenBank/DDBJ whole genome shotgun (WGS) entry which is preliminary data.</text>
</comment>
<dbReference type="SUPFAM" id="SSF54826">
    <property type="entry name" value="Enolase N-terminal domain-like"/>
    <property type="match status" value="1"/>
</dbReference>
<evidence type="ECO:0000256" key="7">
    <source>
        <dbReference type="RuleBase" id="RU366006"/>
    </source>
</evidence>
<accession>A0A7W9EUX1</accession>
<feature type="binding site" evidence="6">
    <location>
        <position position="228"/>
    </location>
    <ligand>
        <name>Mg(2+)</name>
        <dbReference type="ChEBI" id="CHEBI:18420"/>
    </ligand>
</feature>
<evidence type="ECO:0000256" key="1">
    <source>
        <dbReference type="ARBA" id="ARBA00008031"/>
    </source>
</evidence>
<dbReference type="GO" id="GO:0000287">
    <property type="term" value="F:magnesium ion binding"/>
    <property type="evidence" value="ECO:0007669"/>
    <property type="project" value="UniProtKB-ARBA"/>
</dbReference>
<dbReference type="SFLD" id="SFLDG00180">
    <property type="entry name" value="muconate_cycloisomerase"/>
    <property type="match status" value="1"/>
</dbReference>
<comment type="similarity">
    <text evidence="1 7">Belongs to the mandelate racemase/muconate lactonizing enzyme family.</text>
</comment>
<dbReference type="GO" id="GO:0006518">
    <property type="term" value="P:peptide metabolic process"/>
    <property type="evidence" value="ECO:0007669"/>
    <property type="project" value="UniProtKB-ARBA"/>
</dbReference>
<dbReference type="InterPro" id="IPR013341">
    <property type="entry name" value="Mandelate_racemase_N_dom"/>
</dbReference>
<keyword evidence="3 6" id="KW-0460">Magnesium</keyword>
<dbReference type="Pfam" id="PF02746">
    <property type="entry name" value="MR_MLE_N"/>
    <property type="match status" value="1"/>
</dbReference>
<dbReference type="InterPro" id="IPR013342">
    <property type="entry name" value="Mandelate_racemase_C"/>
</dbReference>
<evidence type="ECO:0000313" key="9">
    <source>
        <dbReference type="EMBL" id="MBB5715610.1"/>
    </source>
</evidence>
<keyword evidence="10" id="KW-1185">Reference proteome</keyword>
<dbReference type="CDD" id="cd03319">
    <property type="entry name" value="L-Ala-DL-Glu_epimerase"/>
    <property type="match status" value="1"/>
</dbReference>
<keyword evidence="4 7" id="KW-0413">Isomerase</keyword>
<keyword evidence="2 6" id="KW-0479">Metal-binding</keyword>